<reference evidence="14 15" key="1">
    <citation type="submission" date="2019-03" db="EMBL/GenBank/DDBJ databases">
        <title>Genomic Encyclopedia of Type Strains, Phase IV (KMG-IV): sequencing the most valuable type-strain genomes for metagenomic binning, comparative biology and taxonomic classification.</title>
        <authorList>
            <person name="Goeker M."/>
        </authorList>
    </citation>
    <scope>NUCLEOTIDE SEQUENCE [LARGE SCALE GENOMIC DNA]</scope>
    <source>
        <strain evidence="14 15">DSM 28867</strain>
    </source>
</reference>
<dbReference type="Pfam" id="PF02386">
    <property type="entry name" value="TrkH"/>
    <property type="match status" value="1"/>
</dbReference>
<keyword evidence="15" id="KW-1185">Reference proteome</keyword>
<organism evidence="14 15">
    <name type="scientific">Breznakia blatticola</name>
    <dbReference type="NCBI Taxonomy" id="1754012"/>
    <lineage>
        <taxon>Bacteria</taxon>
        <taxon>Bacillati</taxon>
        <taxon>Bacillota</taxon>
        <taxon>Erysipelotrichia</taxon>
        <taxon>Erysipelotrichales</taxon>
        <taxon>Erysipelotrichaceae</taxon>
        <taxon>Breznakia</taxon>
    </lineage>
</organism>
<evidence type="ECO:0000256" key="2">
    <source>
        <dbReference type="ARBA" id="ARBA00009137"/>
    </source>
</evidence>
<dbReference type="EMBL" id="SODD01000004">
    <property type="protein sequence ID" value="TDW25505.1"/>
    <property type="molecule type" value="Genomic_DNA"/>
</dbReference>
<evidence type="ECO:0000256" key="9">
    <source>
        <dbReference type="ARBA" id="ARBA00022989"/>
    </source>
</evidence>
<sequence>MRNSKLRFILGWVLKIEACCMLFPVLTGLYYQEDATYVYLGVAIATFIVGSICTLHKPKARSFRAKEGFLVVALSWIALSIVGMLPFILTGEIPKVHDALFEIVSGFTTTGASIVPNPDVLSKATILWRSFSHWIGGMGVLVFVLTILPIESNQQGNTIHMMRAESPGPSVGKLVPRIKDTARILYGIYFIMTIVLIVTLIIAGMPIYDAITMGLGTAGTGGFSISSAGAGIYAPHIQVILTVGMIAFGINFNIYYLILLRRFKSAFKSEELRAYLGVIIIAIVLISFNIYGQVGNLWDTVLQSSFQVGSIITTTGYTTVDYNTWPMFSKLILLGLMLTGAMAGSTGGGFKIQRLVIICKNALNQLRNFISPRRVQVVQMDGKVVESDVVASTKSYLVLYIAIMGISTLIVSLDNFDLMSTFSAVNATFNNIGPGMNMAGPVESFANFSILSKLTMTFDMLAGRLEIIPMLLLFSPSAWRK</sequence>
<keyword evidence="7 13" id="KW-0812">Transmembrane</keyword>
<feature type="transmembrane region" description="Helical" evidence="13">
    <location>
        <begin position="331"/>
        <end position="350"/>
    </location>
</feature>
<feature type="transmembrane region" description="Helical" evidence="13">
    <location>
        <begin position="37"/>
        <end position="56"/>
    </location>
</feature>
<feature type="transmembrane region" description="Helical" evidence="13">
    <location>
        <begin position="131"/>
        <end position="150"/>
    </location>
</feature>
<feature type="transmembrane region" description="Helical" evidence="13">
    <location>
        <begin position="12"/>
        <end position="31"/>
    </location>
</feature>
<comment type="similarity">
    <text evidence="2">Belongs to the TrkH potassium transport family.</text>
</comment>
<keyword evidence="6" id="KW-0633">Potassium transport</keyword>
<feature type="binding site" evidence="12">
    <location>
        <position position="431"/>
    </location>
    <ligand>
        <name>K(+)</name>
        <dbReference type="ChEBI" id="CHEBI:29103"/>
    </ligand>
</feature>
<feature type="transmembrane region" description="Helical" evidence="13">
    <location>
        <begin position="184"/>
        <end position="208"/>
    </location>
</feature>
<evidence type="ECO:0000256" key="12">
    <source>
        <dbReference type="PIRSR" id="PIRSR006247-1"/>
    </source>
</evidence>
<evidence type="ECO:0000256" key="11">
    <source>
        <dbReference type="ARBA" id="ARBA00023136"/>
    </source>
</evidence>
<evidence type="ECO:0000256" key="10">
    <source>
        <dbReference type="ARBA" id="ARBA00023065"/>
    </source>
</evidence>
<proteinExistence type="inferred from homology"/>
<dbReference type="Proteomes" id="UP000294743">
    <property type="component" value="Unassembled WGS sequence"/>
</dbReference>
<dbReference type="InterPro" id="IPR003445">
    <property type="entry name" value="Cat_transpt"/>
</dbReference>
<evidence type="ECO:0000256" key="3">
    <source>
        <dbReference type="ARBA" id="ARBA00022448"/>
    </source>
</evidence>
<evidence type="ECO:0000313" key="14">
    <source>
        <dbReference type="EMBL" id="TDW25505.1"/>
    </source>
</evidence>
<evidence type="ECO:0000256" key="5">
    <source>
        <dbReference type="ARBA" id="ARBA00022519"/>
    </source>
</evidence>
<comment type="subcellular location">
    <subcellularLocation>
        <location evidence="1">Cell inner membrane</location>
        <topology evidence="1">Multi-pass membrane protein</topology>
    </subcellularLocation>
</comment>
<feature type="transmembrane region" description="Helical" evidence="13">
    <location>
        <begin position="272"/>
        <end position="292"/>
    </location>
</feature>
<feature type="binding site" evidence="12">
    <location>
        <position position="221"/>
    </location>
    <ligand>
        <name>K(+)</name>
        <dbReference type="ChEBI" id="CHEBI:29103"/>
    </ligand>
</feature>
<evidence type="ECO:0000256" key="6">
    <source>
        <dbReference type="ARBA" id="ARBA00022538"/>
    </source>
</evidence>
<keyword evidence="10" id="KW-0406">Ion transport</keyword>
<accession>A0A4R8A4R0</accession>
<dbReference type="AlphaFoldDB" id="A0A4R8A4R0"/>
<dbReference type="GO" id="GO:0046872">
    <property type="term" value="F:metal ion binding"/>
    <property type="evidence" value="ECO:0007669"/>
    <property type="project" value="UniProtKB-KW"/>
</dbReference>
<evidence type="ECO:0000256" key="7">
    <source>
        <dbReference type="ARBA" id="ARBA00022692"/>
    </source>
</evidence>
<feature type="transmembrane region" description="Helical" evidence="13">
    <location>
        <begin position="461"/>
        <end position="479"/>
    </location>
</feature>
<feature type="binding site" evidence="12">
    <location>
        <position position="109"/>
    </location>
    <ligand>
        <name>K(+)</name>
        <dbReference type="ChEBI" id="CHEBI:29103"/>
    </ligand>
</feature>
<keyword evidence="4" id="KW-1003">Cell membrane</keyword>
<gene>
    <name evidence="14" type="ORF">EDD63_10432</name>
</gene>
<dbReference type="PANTHER" id="PTHR32024:SF2">
    <property type="entry name" value="TRK SYSTEM POTASSIUM UPTAKE PROTEIN TRKG-RELATED"/>
    <property type="match status" value="1"/>
</dbReference>
<evidence type="ECO:0000256" key="8">
    <source>
        <dbReference type="ARBA" id="ARBA00022958"/>
    </source>
</evidence>
<feature type="binding site" evidence="12">
    <location>
        <position position="110"/>
    </location>
    <ligand>
        <name>K(+)</name>
        <dbReference type="ChEBI" id="CHEBI:29103"/>
    </ligand>
</feature>
<evidence type="ECO:0000313" key="15">
    <source>
        <dbReference type="Proteomes" id="UP000294743"/>
    </source>
</evidence>
<feature type="transmembrane region" description="Helical" evidence="13">
    <location>
        <begin position="68"/>
        <end position="89"/>
    </location>
</feature>
<feature type="binding site" evidence="12">
    <location>
        <position position="314"/>
    </location>
    <ligand>
        <name>K(+)</name>
        <dbReference type="ChEBI" id="CHEBI:29103"/>
    </ligand>
</feature>
<dbReference type="GO" id="GO:0005886">
    <property type="term" value="C:plasma membrane"/>
    <property type="evidence" value="ECO:0007669"/>
    <property type="project" value="UniProtKB-SubCell"/>
</dbReference>
<comment type="caution">
    <text evidence="14">The sequence shown here is derived from an EMBL/GenBank/DDBJ whole genome shotgun (WGS) entry which is preliminary data.</text>
</comment>
<protein>
    <submittedName>
        <fullName evidence="14">Trk system potassium uptake protein TrkH</fullName>
    </submittedName>
</protein>
<keyword evidence="11 13" id="KW-0472">Membrane</keyword>
<keyword evidence="5" id="KW-0997">Cell inner membrane</keyword>
<dbReference type="PANTHER" id="PTHR32024">
    <property type="entry name" value="TRK SYSTEM POTASSIUM UPTAKE PROTEIN TRKG-RELATED"/>
    <property type="match status" value="1"/>
</dbReference>
<name>A0A4R8A4R0_9FIRM</name>
<evidence type="ECO:0000256" key="13">
    <source>
        <dbReference type="SAM" id="Phobius"/>
    </source>
</evidence>
<keyword evidence="12" id="KW-0479">Metal-binding</keyword>
<keyword evidence="3" id="KW-0813">Transport</keyword>
<dbReference type="InterPro" id="IPR004772">
    <property type="entry name" value="TrkH"/>
</dbReference>
<keyword evidence="9 13" id="KW-1133">Transmembrane helix</keyword>
<dbReference type="OrthoDB" id="9810952at2"/>
<evidence type="ECO:0000256" key="1">
    <source>
        <dbReference type="ARBA" id="ARBA00004429"/>
    </source>
</evidence>
<feature type="transmembrane region" description="Helical" evidence="13">
    <location>
        <begin position="237"/>
        <end position="260"/>
    </location>
</feature>
<feature type="transmembrane region" description="Helical" evidence="13">
    <location>
        <begin position="396"/>
        <end position="413"/>
    </location>
</feature>
<evidence type="ECO:0000256" key="4">
    <source>
        <dbReference type="ARBA" id="ARBA00022475"/>
    </source>
</evidence>
<dbReference type="PIRSF" id="PIRSF006247">
    <property type="entry name" value="TrkH"/>
    <property type="match status" value="1"/>
</dbReference>
<dbReference type="GO" id="GO:0015379">
    <property type="term" value="F:potassium:chloride symporter activity"/>
    <property type="evidence" value="ECO:0007669"/>
    <property type="project" value="InterPro"/>
</dbReference>
<keyword evidence="8 12" id="KW-0630">Potassium</keyword>
<dbReference type="RefSeq" id="WP_134168014.1">
    <property type="nucleotide sequence ID" value="NZ_SODD01000004.1"/>
</dbReference>
<feature type="binding site" evidence="12">
    <location>
        <position position="315"/>
    </location>
    <ligand>
        <name>K(+)</name>
        <dbReference type="ChEBI" id="CHEBI:29103"/>
    </ligand>
</feature>